<dbReference type="Pfam" id="PF08811">
    <property type="entry name" value="DUF1800"/>
    <property type="match status" value="1"/>
</dbReference>
<accession>A0A2D2D4Y2</accession>
<reference evidence="2" key="1">
    <citation type="submission" date="2017-10" db="EMBL/GenBank/DDBJ databases">
        <title>Completed PacBio SMRT sequence of Methylosinus trichosporium OB3b reveals presence of a third large plasmid.</title>
        <authorList>
            <person name="Charles T.C."/>
            <person name="Lynch M.D.J."/>
            <person name="Heil J.R."/>
            <person name="Cheng J."/>
        </authorList>
    </citation>
    <scope>NUCLEOTIDE SEQUENCE [LARGE SCALE GENOMIC DNA]</scope>
    <source>
        <strain evidence="2">OB3b</strain>
    </source>
</reference>
<evidence type="ECO:0000313" key="1">
    <source>
        <dbReference type="EMBL" id="ATQ70026.1"/>
    </source>
</evidence>
<dbReference type="AlphaFoldDB" id="A0A2D2D4Y2"/>
<gene>
    <name evidence="1" type="ORF">CQW49_20640</name>
</gene>
<sequence>MVQFSNARTAFFGSLVAYPLLISTGQSTETDSLPAESDLALMDAVTWGATSSTVSSFQTLGREKWLQGQLHPDPAHQLPQAAQEQIDALDISNKSVSEVVRTLDVQRRAIRLAKNQNEKAEAKKIFRAAMDNIARQAATASIINSLYSQDQLLQRMTWFWFNHFNVFQNKADIRLLIGDYESVAVRPRAMGRFRDLLMATVRHPAMIRYLDNAENAVGHLNENYAREIIELHTMGIGSGYSQKDVEELARILTGIGIQRNGVSQEQTPEPQRQIITDGLFEFDSKRHDFGNKIFLGQRIHGRGLAEVEQAIDILCKQPATASHIARRIAIYFVSDDPPQTLVDRLSRTFQKTDGDIAAVLDTLFHSHEFDHARGNRFKDPVKYVLSAVRLAYDGMIVSNTAPIQKWLDRLGEGLYKRQTPDGYPMVSSSWNGPGQMMTRFEIAHNISSNSVRLFEPKSRDVSRSALPSIKSGAYFDTLKLKLKPSTLATLNGAASPQDWNMLFLSSPEFMY</sequence>
<organism evidence="1 2">
    <name type="scientific">Methylosinus trichosporium (strain ATCC 35070 / NCIMB 11131 / UNIQEM 75 / OB3b)</name>
    <dbReference type="NCBI Taxonomy" id="595536"/>
    <lineage>
        <taxon>Bacteria</taxon>
        <taxon>Pseudomonadati</taxon>
        <taxon>Pseudomonadota</taxon>
        <taxon>Alphaproteobacteria</taxon>
        <taxon>Hyphomicrobiales</taxon>
        <taxon>Methylocystaceae</taxon>
        <taxon>Methylosinus</taxon>
    </lineage>
</organism>
<dbReference type="EMBL" id="CP023737">
    <property type="protein sequence ID" value="ATQ70026.1"/>
    <property type="molecule type" value="Genomic_DNA"/>
</dbReference>
<proteinExistence type="predicted"/>
<protein>
    <submittedName>
        <fullName evidence="1">DUF1800 domain-containing protein</fullName>
    </submittedName>
</protein>
<dbReference type="Proteomes" id="UP000230709">
    <property type="component" value="Chromosome"/>
</dbReference>
<name>A0A2D2D4Y2_METT3</name>
<dbReference type="KEGG" id="mtw:CQW49_20640"/>
<keyword evidence="2" id="KW-1185">Reference proteome</keyword>
<dbReference type="InterPro" id="IPR014917">
    <property type="entry name" value="DUF1800"/>
</dbReference>
<dbReference type="RefSeq" id="WP_003611474.1">
    <property type="nucleotide sequence ID" value="NZ_ADVE02000001.1"/>
</dbReference>
<evidence type="ECO:0000313" key="2">
    <source>
        <dbReference type="Proteomes" id="UP000230709"/>
    </source>
</evidence>